<reference evidence="1 2" key="1">
    <citation type="submission" date="2014-02" db="EMBL/GenBank/DDBJ databases">
        <authorList>
            <person name="Sears C."/>
            <person name="Carroll K."/>
            <person name="Sack B.R."/>
            <person name="Qadri F."/>
            <person name="Myers L.L."/>
            <person name="Chung G.-T."/>
            <person name="Escheverria P."/>
            <person name="Fraser C.M."/>
            <person name="Sadzewicz L."/>
            <person name="Shefchek K.A."/>
            <person name="Tallon L."/>
            <person name="Das S.P."/>
            <person name="Daugherty S."/>
            <person name="Mongodin E.F."/>
        </authorList>
    </citation>
    <scope>NUCLEOTIDE SEQUENCE [LARGE SCALE GENOMIC DNA]</scope>
    <source>
        <strain evidence="2">3988T(B)14</strain>
    </source>
</reference>
<dbReference type="AlphaFoldDB" id="A0A015UQ90"/>
<proteinExistence type="predicted"/>
<protein>
    <submittedName>
        <fullName evidence="1">Uncharacterized protein</fullName>
    </submittedName>
</protein>
<gene>
    <name evidence="1" type="ORF">M124_0219</name>
</gene>
<dbReference type="PATRIC" id="fig|1339315.3.peg.1035"/>
<name>A0A015UQ90_BACFG</name>
<comment type="caution">
    <text evidence="1">The sequence shown here is derived from an EMBL/GenBank/DDBJ whole genome shotgun (WGS) entry which is preliminary data.</text>
</comment>
<evidence type="ECO:0000313" key="2">
    <source>
        <dbReference type="Proteomes" id="UP000020529"/>
    </source>
</evidence>
<accession>A0A015UQ90</accession>
<organism evidence="1 2">
    <name type="scientific">Bacteroides fragilis str. 3988T(B)14</name>
    <dbReference type="NCBI Taxonomy" id="1339315"/>
    <lineage>
        <taxon>Bacteria</taxon>
        <taxon>Pseudomonadati</taxon>
        <taxon>Bacteroidota</taxon>
        <taxon>Bacteroidia</taxon>
        <taxon>Bacteroidales</taxon>
        <taxon>Bacteroidaceae</taxon>
        <taxon>Bacteroides</taxon>
    </lineage>
</organism>
<dbReference type="Proteomes" id="UP000020529">
    <property type="component" value="Unassembled WGS sequence"/>
</dbReference>
<evidence type="ECO:0000313" key="1">
    <source>
        <dbReference type="EMBL" id="EXY76008.1"/>
    </source>
</evidence>
<sequence length="52" mass="6091">MLSPFIETPSTLLTYTPLYVKWESGTFQDKKLSIAFYPHYLRGPPPVFYHIV</sequence>
<dbReference type="EMBL" id="JGCY01000220">
    <property type="protein sequence ID" value="EXY76008.1"/>
    <property type="molecule type" value="Genomic_DNA"/>
</dbReference>